<name>A0A7T3REX2_9SPIR</name>
<dbReference type="InterPro" id="IPR046357">
    <property type="entry name" value="PPIase_dom_sf"/>
</dbReference>
<dbReference type="Gene3D" id="3.10.50.40">
    <property type="match status" value="1"/>
</dbReference>
<keyword evidence="1" id="KW-1133">Transmembrane helix</keyword>
<dbReference type="GO" id="GO:0003755">
    <property type="term" value="F:peptidyl-prolyl cis-trans isomerase activity"/>
    <property type="evidence" value="ECO:0007669"/>
    <property type="project" value="InterPro"/>
</dbReference>
<dbReference type="Proteomes" id="UP000595224">
    <property type="component" value="Chromosome"/>
</dbReference>
<feature type="domain" description="PpiC" evidence="2">
    <location>
        <begin position="249"/>
        <end position="333"/>
    </location>
</feature>
<organism evidence="3 4">
    <name type="scientific">Treponema peruense</name>
    <dbReference type="NCBI Taxonomy" id="2787628"/>
    <lineage>
        <taxon>Bacteria</taxon>
        <taxon>Pseudomonadati</taxon>
        <taxon>Spirochaetota</taxon>
        <taxon>Spirochaetia</taxon>
        <taxon>Spirochaetales</taxon>
        <taxon>Treponemataceae</taxon>
        <taxon>Treponema</taxon>
    </lineage>
</organism>
<feature type="transmembrane region" description="Helical" evidence="1">
    <location>
        <begin position="16"/>
        <end position="42"/>
    </location>
</feature>
<dbReference type="Pfam" id="PF13623">
    <property type="entry name" value="SurA_N_2"/>
    <property type="match status" value="1"/>
</dbReference>
<gene>
    <name evidence="3" type="ORF">IWA51_04565</name>
</gene>
<keyword evidence="1" id="KW-0812">Transmembrane</keyword>
<reference evidence="3 4" key="1">
    <citation type="submission" date="2020-11" db="EMBL/GenBank/DDBJ databases">
        <title>Treponema Peruensis nv. sp., first commensal Treponema isolated from human feces.</title>
        <authorList>
            <person name="Belkhou C."/>
            <person name="Raes J."/>
        </authorList>
    </citation>
    <scope>NUCLEOTIDE SEQUENCE [LARGE SCALE GENOMIC DNA]</scope>
    <source>
        <strain evidence="3 4">RCC2812</strain>
    </source>
</reference>
<dbReference type="KEGG" id="tper:IWA51_04565"/>
<keyword evidence="4" id="KW-1185">Reference proteome</keyword>
<evidence type="ECO:0000256" key="1">
    <source>
        <dbReference type="SAM" id="Phobius"/>
    </source>
</evidence>
<dbReference type="AlphaFoldDB" id="A0A7T3REX2"/>
<accession>A0A7T3REX2</accession>
<protein>
    <submittedName>
        <fullName evidence="3">SurA N-terminal domain-containing protein</fullName>
    </submittedName>
</protein>
<evidence type="ECO:0000313" key="4">
    <source>
        <dbReference type="Proteomes" id="UP000595224"/>
    </source>
</evidence>
<keyword evidence="1" id="KW-0472">Membrane</keyword>
<dbReference type="EMBL" id="CP064936">
    <property type="protein sequence ID" value="QQA01882.1"/>
    <property type="molecule type" value="Genomic_DNA"/>
</dbReference>
<dbReference type="InterPro" id="IPR000297">
    <property type="entry name" value="PPIase_PpiC"/>
</dbReference>
<sequence>MNQENVIKPKKQHTKIGAVIVLIISAAVFLPVGGAVVFQAIFNTNKAPVFGSFDGKKIKYEPGSDFMQAAANLADMYQQYGYNLTYELSNQPTDMSYYRIFTTAFAQTVMNSAFSKEVEYSGYKVPAAAIDRAILPAFTDENGKFSKKLYNQISDADLNTMRLNSEKNLVYSRYVDDLFGTGATEFNGKPLYGLKSAAAEESFISSLGEEKHSFNMVTFDTGDYPKEEAVKFGKENSDKFIKYSLSAITAETESEAKAILKQIQNTEITFEDAVSEKSQKYYTGSDGKITTSYGYQLVSMIPDEKDRDAVKALSKDSLSSVIKTSRGYTIFRADTESEQPDFTKTETADAALSYMKANEKGTIETYYSEQAANFAADAAVNGFDSACKKFSLTKTDVPAFSLNYGNSTLVDEKAGAPVAGLTSILTNENALKSAFALKVNGISEPLILGSNIIVLQCTGIQTQVAENTDSLAARISQADQSCAQRLLMVSDRVVDNTFQTYIQNFMNLSAK</sequence>
<proteinExistence type="predicted"/>
<dbReference type="RefSeq" id="WP_198443403.1">
    <property type="nucleotide sequence ID" value="NZ_CBCSHE010000002.1"/>
</dbReference>
<evidence type="ECO:0000259" key="2">
    <source>
        <dbReference type="Pfam" id="PF00639"/>
    </source>
</evidence>
<dbReference type="Pfam" id="PF00639">
    <property type="entry name" value="Rotamase"/>
    <property type="match status" value="1"/>
</dbReference>
<dbReference type="SUPFAM" id="SSF54534">
    <property type="entry name" value="FKBP-like"/>
    <property type="match status" value="1"/>
</dbReference>
<evidence type="ECO:0000313" key="3">
    <source>
        <dbReference type="EMBL" id="QQA01882.1"/>
    </source>
</evidence>